<keyword evidence="2" id="KW-0812">Transmembrane</keyword>
<evidence type="ECO:0000313" key="5">
    <source>
        <dbReference type="Proteomes" id="UP000295030"/>
    </source>
</evidence>
<gene>
    <name evidence="4" type="ORF">EV667_2532</name>
</gene>
<feature type="compositionally biased region" description="Low complexity" evidence="1">
    <location>
        <begin position="338"/>
        <end position="361"/>
    </location>
</feature>
<organism evidence="4 5">
    <name type="scientific">Ancylobacter aquaticus</name>
    <dbReference type="NCBI Taxonomy" id="100"/>
    <lineage>
        <taxon>Bacteria</taxon>
        <taxon>Pseudomonadati</taxon>
        <taxon>Pseudomonadota</taxon>
        <taxon>Alphaproteobacteria</taxon>
        <taxon>Hyphomicrobiales</taxon>
        <taxon>Xanthobacteraceae</taxon>
        <taxon>Ancylobacter</taxon>
    </lineage>
</organism>
<accession>A0A4R1I071</accession>
<feature type="compositionally biased region" description="Pro residues" evidence="1">
    <location>
        <begin position="41"/>
        <end position="62"/>
    </location>
</feature>
<name>A0A4R1I071_ANCAQ</name>
<evidence type="ECO:0000256" key="2">
    <source>
        <dbReference type="SAM" id="Phobius"/>
    </source>
</evidence>
<feature type="compositionally biased region" description="Acidic residues" evidence="1">
    <location>
        <begin position="378"/>
        <end position="391"/>
    </location>
</feature>
<reference evidence="4 5" key="1">
    <citation type="submission" date="2019-03" db="EMBL/GenBank/DDBJ databases">
        <title>Genomic Encyclopedia of Type Strains, Phase IV (KMG-IV): sequencing the most valuable type-strain genomes for metagenomic binning, comparative biology and taxonomic classification.</title>
        <authorList>
            <person name="Goeker M."/>
        </authorList>
    </citation>
    <scope>NUCLEOTIDE SEQUENCE [LARGE SCALE GENOMIC DNA]</scope>
    <source>
        <strain evidence="4 5">DSM 101</strain>
    </source>
</reference>
<feature type="region of interest" description="Disordered" evidence="1">
    <location>
        <begin position="252"/>
        <end position="320"/>
    </location>
</feature>
<feature type="domain" description="SPOR" evidence="3">
    <location>
        <begin position="617"/>
        <end position="702"/>
    </location>
</feature>
<dbReference type="InterPro" id="IPR007730">
    <property type="entry name" value="SPOR-like_dom"/>
</dbReference>
<feature type="compositionally biased region" description="Basic and acidic residues" evidence="1">
    <location>
        <begin position="252"/>
        <end position="297"/>
    </location>
</feature>
<dbReference type="Gene3D" id="3.30.70.1070">
    <property type="entry name" value="Sporulation related repeat"/>
    <property type="match status" value="1"/>
</dbReference>
<feature type="region of interest" description="Disordered" evidence="1">
    <location>
        <begin position="466"/>
        <end position="521"/>
    </location>
</feature>
<proteinExistence type="predicted"/>
<dbReference type="RefSeq" id="WP_131835674.1">
    <property type="nucleotide sequence ID" value="NZ_SMFY01000002.1"/>
</dbReference>
<dbReference type="Pfam" id="PF05036">
    <property type="entry name" value="SPOR"/>
    <property type="match status" value="1"/>
</dbReference>
<evidence type="ECO:0000259" key="3">
    <source>
        <dbReference type="PROSITE" id="PS51724"/>
    </source>
</evidence>
<feature type="compositionally biased region" description="Low complexity" evidence="1">
    <location>
        <begin position="505"/>
        <end position="516"/>
    </location>
</feature>
<keyword evidence="5" id="KW-1185">Reference proteome</keyword>
<comment type="caution">
    <text evidence="4">The sequence shown here is derived from an EMBL/GenBank/DDBJ whole genome shotgun (WGS) entry which is preliminary data.</text>
</comment>
<dbReference type="Proteomes" id="UP000295030">
    <property type="component" value="Unassembled WGS sequence"/>
</dbReference>
<protein>
    <submittedName>
        <fullName evidence="4">Sporulation related protein</fullName>
    </submittedName>
</protein>
<feature type="transmembrane region" description="Helical" evidence="2">
    <location>
        <begin position="402"/>
        <end position="423"/>
    </location>
</feature>
<keyword evidence="2" id="KW-1133">Transmembrane helix</keyword>
<evidence type="ECO:0000313" key="4">
    <source>
        <dbReference type="EMBL" id="TCK28527.1"/>
    </source>
</evidence>
<dbReference type="GO" id="GO:0042834">
    <property type="term" value="F:peptidoglycan binding"/>
    <property type="evidence" value="ECO:0007669"/>
    <property type="project" value="InterPro"/>
</dbReference>
<feature type="compositionally biased region" description="Polar residues" evidence="1">
    <location>
        <begin position="474"/>
        <end position="484"/>
    </location>
</feature>
<dbReference type="InterPro" id="IPR036680">
    <property type="entry name" value="SPOR-like_sf"/>
</dbReference>
<feature type="compositionally biased region" description="Basic and acidic residues" evidence="1">
    <location>
        <begin position="212"/>
        <end position="234"/>
    </location>
</feature>
<dbReference type="PROSITE" id="PS51724">
    <property type="entry name" value="SPOR"/>
    <property type="match status" value="1"/>
</dbReference>
<dbReference type="AlphaFoldDB" id="A0A4R1I071"/>
<dbReference type="SUPFAM" id="SSF110997">
    <property type="entry name" value="Sporulation related repeat"/>
    <property type="match status" value="1"/>
</dbReference>
<sequence length="702" mass="73424">MGNENMRDRPENAAEDPLAELARLMAQEDDFADLLRQAPPARQPAPAQPPSNRPAAPPPTRPPLTARRPAEEGRPTPGSFAALAAEVYGEGVPRAAPLSRSGAEEAARDAHREPARGERPDPRAPYVPPRPQATDATRRMPTPRAEAPQAAAPSAPQRPMAPRPEPSRADAPRPDALRPETQRPETQRPETQRPDAPRAPAARPPMTPADMARQEALRQEASRQEAVRLDSARQDLARQDLARQDLARQDLARQEAARQEAARQEAMRREALRQEAVRQEAVRQDSARREAAAREAVRAPSAPPAGADENSADSRVPAWMTRATTAARAVDAPVPPAYAAAPTAAPAPVSRPASAPAPQAVDLDEDAYDYGRSAGDYPPDEEAYEDYAAEEEAPRGPNRKRLLMMGGAVLVFIAAAAIGYVLVSGPSGSGVSGTPPVIRAEQGPNKVVPNQPAAEQTADGQKLIYDRVGGGATTGNEQVVSSEEQPVDVSQAAQPQPRVIQTTPSGGSASSQAGSGEPKRVRTLTVRADGTVVEMPVPAAPLPPGASASPAGNPVALNLGSGGAVPTTPTPLSATPSIVENMPADTAPAAEPAPAPAAAPPARVAAAPPASAASNAAVPAGAYVVQIAAVRSEAEAQATWRSAQARYADLLRNQPFSVKRADLGDRGIYYRAQVGSFGSREGAVNLCEALRAQGTTCMVARN</sequence>
<keyword evidence="2" id="KW-0472">Membrane</keyword>
<feature type="region of interest" description="Disordered" evidence="1">
    <location>
        <begin position="338"/>
        <end position="394"/>
    </location>
</feature>
<feature type="compositionally biased region" description="Low complexity" evidence="1">
    <location>
        <begin position="143"/>
        <end position="158"/>
    </location>
</feature>
<dbReference type="OrthoDB" id="7338235at2"/>
<feature type="compositionally biased region" description="Basic and acidic residues" evidence="1">
    <location>
        <begin position="102"/>
        <end position="122"/>
    </location>
</feature>
<dbReference type="EMBL" id="SMFY01000002">
    <property type="protein sequence ID" value="TCK28527.1"/>
    <property type="molecule type" value="Genomic_DNA"/>
</dbReference>
<evidence type="ECO:0000256" key="1">
    <source>
        <dbReference type="SAM" id="MobiDB-lite"/>
    </source>
</evidence>
<feature type="compositionally biased region" description="Polar residues" evidence="1">
    <location>
        <begin position="491"/>
        <end position="504"/>
    </location>
</feature>
<feature type="compositionally biased region" description="Basic and acidic residues" evidence="1">
    <location>
        <begin position="165"/>
        <end position="196"/>
    </location>
</feature>
<feature type="region of interest" description="Disordered" evidence="1">
    <location>
        <begin position="26"/>
        <end position="234"/>
    </location>
</feature>